<accession>T1A488</accession>
<sequence>MPSIVVACVGDPGVAEALGKKGTSSDLTLFNSVLGEQQLVFVEPTRFPEKMVALTTALSMAHRCLLVVHALSRSVAETLATVDLFDLPTTLVRGPSVGDDELRRALKGTRLEPEPILAEDLPRLRETIGSWTAPDRPGPVRVPIDHAFQV</sequence>
<dbReference type="EMBL" id="AUZZ01003982">
    <property type="protein sequence ID" value="EQD55446.1"/>
    <property type="molecule type" value="Genomic_DNA"/>
</dbReference>
<organism evidence="1">
    <name type="scientific">mine drainage metagenome</name>
    <dbReference type="NCBI Taxonomy" id="410659"/>
    <lineage>
        <taxon>unclassified sequences</taxon>
        <taxon>metagenomes</taxon>
        <taxon>ecological metagenomes</taxon>
    </lineage>
</organism>
<keyword evidence="1" id="KW-0251">Elongation factor</keyword>
<dbReference type="AlphaFoldDB" id="T1A488"/>
<evidence type="ECO:0000313" key="1">
    <source>
        <dbReference type="EMBL" id="EQD55446.1"/>
    </source>
</evidence>
<dbReference type="GO" id="GO:0003746">
    <property type="term" value="F:translation elongation factor activity"/>
    <property type="evidence" value="ECO:0007669"/>
    <property type="project" value="UniProtKB-KW"/>
</dbReference>
<protein>
    <submittedName>
        <fullName evidence="1">Elongation factor Tu domain 2 protein</fullName>
    </submittedName>
</protein>
<feature type="non-terminal residue" evidence="1">
    <location>
        <position position="150"/>
    </location>
</feature>
<gene>
    <name evidence="1" type="ORF">B2A_05721</name>
</gene>
<name>T1A488_9ZZZZ</name>
<keyword evidence="1" id="KW-0648">Protein biosynthesis</keyword>
<reference evidence="1" key="1">
    <citation type="submission" date="2013-08" db="EMBL/GenBank/DDBJ databases">
        <authorList>
            <person name="Mendez C."/>
            <person name="Richter M."/>
            <person name="Ferrer M."/>
            <person name="Sanchez J."/>
        </authorList>
    </citation>
    <scope>NUCLEOTIDE SEQUENCE</scope>
</reference>
<proteinExistence type="predicted"/>
<comment type="caution">
    <text evidence="1">The sequence shown here is derived from an EMBL/GenBank/DDBJ whole genome shotgun (WGS) entry which is preliminary data.</text>
</comment>
<reference evidence="1" key="2">
    <citation type="journal article" date="2014" name="ISME J.">
        <title>Microbial stratification in low pH oxic and suboxic macroscopic growths along an acid mine drainage.</title>
        <authorList>
            <person name="Mendez-Garcia C."/>
            <person name="Mesa V."/>
            <person name="Sprenger R.R."/>
            <person name="Richter M."/>
            <person name="Diez M.S."/>
            <person name="Solano J."/>
            <person name="Bargiela R."/>
            <person name="Golyshina O.V."/>
            <person name="Manteca A."/>
            <person name="Ramos J.L."/>
            <person name="Gallego J.R."/>
            <person name="Llorente I."/>
            <person name="Martins Dos Santos V.A."/>
            <person name="Jensen O.N."/>
            <person name="Pelaez A.I."/>
            <person name="Sanchez J."/>
            <person name="Ferrer M."/>
        </authorList>
    </citation>
    <scope>NUCLEOTIDE SEQUENCE</scope>
</reference>